<proteinExistence type="predicted"/>
<feature type="domain" description="RING-type" evidence="6">
    <location>
        <begin position="111"/>
        <end position="152"/>
    </location>
</feature>
<feature type="region of interest" description="Disordered" evidence="5">
    <location>
        <begin position="699"/>
        <end position="800"/>
    </location>
</feature>
<feature type="region of interest" description="Disordered" evidence="5">
    <location>
        <begin position="826"/>
        <end position="853"/>
    </location>
</feature>
<feature type="compositionally biased region" description="Polar residues" evidence="5">
    <location>
        <begin position="919"/>
        <end position="929"/>
    </location>
</feature>
<evidence type="ECO:0000256" key="4">
    <source>
        <dbReference type="PROSITE-ProRule" id="PRU00175"/>
    </source>
</evidence>
<feature type="region of interest" description="Disordered" evidence="5">
    <location>
        <begin position="334"/>
        <end position="366"/>
    </location>
</feature>
<protein>
    <recommendedName>
        <fullName evidence="6">RING-type domain-containing protein</fullName>
    </recommendedName>
</protein>
<dbReference type="PROSITE" id="PS50089">
    <property type="entry name" value="ZF_RING_2"/>
    <property type="match status" value="1"/>
</dbReference>
<feature type="compositionally biased region" description="Low complexity" evidence="5">
    <location>
        <begin position="787"/>
        <end position="796"/>
    </location>
</feature>
<keyword evidence="1" id="KW-0479">Metal-binding</keyword>
<feature type="region of interest" description="Disordered" evidence="5">
    <location>
        <begin position="620"/>
        <end position="674"/>
    </location>
</feature>
<feature type="region of interest" description="Disordered" evidence="5">
    <location>
        <begin position="1"/>
        <end position="95"/>
    </location>
</feature>
<feature type="compositionally biased region" description="Low complexity" evidence="5">
    <location>
        <begin position="429"/>
        <end position="441"/>
    </location>
</feature>
<dbReference type="Pfam" id="PF00097">
    <property type="entry name" value="zf-C3HC4"/>
    <property type="match status" value="1"/>
</dbReference>
<feature type="compositionally biased region" description="Low complexity" evidence="5">
    <location>
        <begin position="1"/>
        <end position="31"/>
    </location>
</feature>
<keyword evidence="3" id="KW-0862">Zinc</keyword>
<feature type="compositionally biased region" description="Basic and acidic residues" evidence="5">
    <location>
        <begin position="981"/>
        <end position="990"/>
    </location>
</feature>
<feature type="compositionally biased region" description="Low complexity" evidence="5">
    <location>
        <begin position="964"/>
        <end position="975"/>
    </location>
</feature>
<dbReference type="PANTHER" id="PTHR15898:SF13">
    <property type="entry name" value="BIFUNCTIONAL APOPTOSIS REGULATOR"/>
    <property type="match status" value="1"/>
</dbReference>
<gene>
    <name evidence="7" type="ORF">EJ04DRAFT_572290</name>
</gene>
<dbReference type="GO" id="GO:0005634">
    <property type="term" value="C:nucleus"/>
    <property type="evidence" value="ECO:0007669"/>
    <property type="project" value="TreeGrafter"/>
</dbReference>
<feature type="compositionally biased region" description="Low complexity" evidence="5">
    <location>
        <begin position="459"/>
        <end position="485"/>
    </location>
</feature>
<dbReference type="OrthoDB" id="6105938at2759"/>
<name>A0A9P4R741_9PLEO</name>
<feature type="compositionally biased region" description="Polar residues" evidence="5">
    <location>
        <begin position="1086"/>
        <end position="1100"/>
    </location>
</feature>
<reference evidence="7" key="1">
    <citation type="journal article" date="2020" name="Stud. Mycol.">
        <title>101 Dothideomycetes genomes: a test case for predicting lifestyles and emergence of pathogens.</title>
        <authorList>
            <person name="Haridas S."/>
            <person name="Albert R."/>
            <person name="Binder M."/>
            <person name="Bloem J."/>
            <person name="Labutti K."/>
            <person name="Salamov A."/>
            <person name="Andreopoulos B."/>
            <person name="Baker S."/>
            <person name="Barry K."/>
            <person name="Bills G."/>
            <person name="Bluhm B."/>
            <person name="Cannon C."/>
            <person name="Castanera R."/>
            <person name="Culley D."/>
            <person name="Daum C."/>
            <person name="Ezra D."/>
            <person name="Gonzalez J."/>
            <person name="Henrissat B."/>
            <person name="Kuo A."/>
            <person name="Liang C."/>
            <person name="Lipzen A."/>
            <person name="Lutzoni F."/>
            <person name="Magnuson J."/>
            <person name="Mondo S."/>
            <person name="Nolan M."/>
            <person name="Ohm R."/>
            <person name="Pangilinan J."/>
            <person name="Park H.-J."/>
            <person name="Ramirez L."/>
            <person name="Alfaro M."/>
            <person name="Sun H."/>
            <person name="Tritt A."/>
            <person name="Yoshinaga Y."/>
            <person name="Zwiers L.-H."/>
            <person name="Turgeon B."/>
            <person name="Goodwin S."/>
            <person name="Spatafora J."/>
            <person name="Crous P."/>
            <person name="Grigoriev I."/>
        </authorList>
    </citation>
    <scope>NUCLEOTIDE SEQUENCE</scope>
    <source>
        <strain evidence="7">CBS 125425</strain>
    </source>
</reference>
<feature type="region of interest" description="Disordered" evidence="5">
    <location>
        <begin position="1021"/>
        <end position="1100"/>
    </location>
</feature>
<evidence type="ECO:0000259" key="6">
    <source>
        <dbReference type="PROSITE" id="PS50089"/>
    </source>
</evidence>
<feature type="compositionally biased region" description="Low complexity" evidence="5">
    <location>
        <begin position="831"/>
        <end position="844"/>
    </location>
</feature>
<feature type="compositionally biased region" description="Acidic residues" evidence="5">
    <location>
        <begin position="512"/>
        <end position="521"/>
    </location>
</feature>
<sequence>MMNPRPSATPPAAARPKNSASSITSTHASTTPHLPASSASSSKTARGGTPTANRQPTKAPSGDMATRPTSRDSLKQKLAKKPEEKPKPSKSEQQLQTLRSDVDGLRSHLTCKICDRLLYQPYIISCGHTYCYSCLCTWFVSNKSRKTCPDCRAVVTQAPAPAYIIRDMTSIFIAKVELLPAGETIDQHRKWQQEEADLVQQDKDNKDPRTGGLFKGCFRLPRPSGPSLRVVRDQEDGVDRCPMCSWELEEHACPQCGLFFDDNGDVTWGDSFAGFSDDMDELSERSMSGEDLDGEIDMDDVDVDFDGYDEPMEGWQDYLGEGAFMMRRFLEHGYPPQGPMGRRRPWTHSEAGSRRSYTHSIVSDMFTDGMDTVEEEEEEEDGLDEDSSMNDFVVNENASTSSTSAASTPAPTPQPSNAQGRARARARPVVESEASSSVSSSIEEEDEEDQGPIRRGQRNRAQARLLNRANGSREPSGPPSSTSTEASHEQELDEDTQRLLQADGWMLQHDGPDEEMEDDDSDGGRTTVGWDATANNERLRMGGSLTPTADRPRPNAPIRPPSRTGNTRLIDTSRGLRRRSSVLSVSTYNHDDAEADDDNSDLDQDGDMIMAMNALRSQQSRAQLRNSGGFRNSGSRSVNRGPAQRYPVDLDDDDDLSDSSLQPGRRRSNQHGNRHEEYIPRISWMFADHQRALQEYERGGSLIDQEARSTTPIARPRTANRNRQSPAPAFSPFIAPAPPRMRTPGQDHLSNNPSLRGPTSPPSRIGATSAQGHSVLDGSQRTDRAASVSSSSNSSVIFTPGTATPVSQISVNAISQAQVAAAADMIDRPPSRVSARPPSVNSRRTSPGFSPVYQGFPHPAVGLNIAANRMIQRGNPWGAFVQQPQGVRPRTSRPVLRDQSSTATLRAANSRANIREGVTPSQGIRSQGSRADLRHQPSRRRLNNQASTRTLRASEHGRPPPSPNANAPPAGFPSNRPSRMTTEERESAVRDLINRRTRALEETYLSTSNRNPFAQAISAQAIRRPSMSSETPPVSAGTAVQHVRSSSNESFGSANSTSTAQGAPPSPQLARRRSTRNIGGAPPVMSPTQATFSPPPTAYTTNYLRARQGSLSYDTPLNVAGRGLSPMVTAGNSGPLI</sequence>
<feature type="compositionally biased region" description="Low complexity" evidence="5">
    <location>
        <begin position="398"/>
        <end position="409"/>
    </location>
</feature>
<evidence type="ECO:0000256" key="2">
    <source>
        <dbReference type="ARBA" id="ARBA00022771"/>
    </source>
</evidence>
<evidence type="ECO:0000256" key="5">
    <source>
        <dbReference type="SAM" id="MobiDB-lite"/>
    </source>
</evidence>
<dbReference type="PROSITE" id="PS00518">
    <property type="entry name" value="ZF_RING_1"/>
    <property type="match status" value="1"/>
</dbReference>
<feature type="compositionally biased region" description="Low complexity" evidence="5">
    <location>
        <begin position="725"/>
        <end position="734"/>
    </location>
</feature>
<accession>A0A9P4R741</accession>
<evidence type="ECO:0000256" key="3">
    <source>
        <dbReference type="ARBA" id="ARBA00022833"/>
    </source>
</evidence>
<evidence type="ECO:0000256" key="1">
    <source>
        <dbReference type="ARBA" id="ARBA00022723"/>
    </source>
</evidence>
<dbReference type="GO" id="GO:0061630">
    <property type="term" value="F:ubiquitin protein ligase activity"/>
    <property type="evidence" value="ECO:0007669"/>
    <property type="project" value="TreeGrafter"/>
</dbReference>
<dbReference type="InterPro" id="IPR001841">
    <property type="entry name" value="Znf_RING"/>
</dbReference>
<evidence type="ECO:0000313" key="7">
    <source>
        <dbReference type="EMBL" id="KAF2740463.1"/>
    </source>
</evidence>
<feature type="compositionally biased region" description="Basic and acidic residues" evidence="5">
    <location>
        <begin position="69"/>
        <end position="90"/>
    </location>
</feature>
<dbReference type="InterPro" id="IPR017907">
    <property type="entry name" value="Znf_RING_CS"/>
</dbReference>
<dbReference type="Proteomes" id="UP000799444">
    <property type="component" value="Unassembled WGS sequence"/>
</dbReference>
<dbReference type="InterPro" id="IPR013083">
    <property type="entry name" value="Znf_RING/FYVE/PHD"/>
</dbReference>
<keyword evidence="2 4" id="KW-0863">Zinc-finger</keyword>
<feature type="region of interest" description="Disordered" evidence="5">
    <location>
        <begin position="879"/>
        <end position="990"/>
    </location>
</feature>
<comment type="caution">
    <text evidence="7">The sequence shown here is derived from an EMBL/GenBank/DDBJ whole genome shotgun (WGS) entry which is preliminary data.</text>
</comment>
<dbReference type="PANTHER" id="PTHR15898">
    <property type="entry name" value="BIFUNCTIONAL APOPTOSIS REGULATOR"/>
    <property type="match status" value="1"/>
</dbReference>
<dbReference type="AlphaFoldDB" id="A0A9P4R741"/>
<dbReference type="SMART" id="SM00184">
    <property type="entry name" value="RING"/>
    <property type="match status" value="1"/>
</dbReference>
<evidence type="ECO:0000313" key="8">
    <source>
        <dbReference type="Proteomes" id="UP000799444"/>
    </source>
</evidence>
<dbReference type="CDD" id="cd16568">
    <property type="entry name" value="RING-HC_ScPSH1-like"/>
    <property type="match status" value="1"/>
</dbReference>
<feature type="region of interest" description="Disordered" evidence="5">
    <location>
        <begin position="397"/>
        <end position="605"/>
    </location>
</feature>
<organism evidence="7 8">
    <name type="scientific">Polyplosphaeria fusca</name>
    <dbReference type="NCBI Taxonomy" id="682080"/>
    <lineage>
        <taxon>Eukaryota</taxon>
        <taxon>Fungi</taxon>
        <taxon>Dikarya</taxon>
        <taxon>Ascomycota</taxon>
        <taxon>Pezizomycotina</taxon>
        <taxon>Dothideomycetes</taxon>
        <taxon>Pleosporomycetidae</taxon>
        <taxon>Pleosporales</taxon>
        <taxon>Tetraplosphaeriaceae</taxon>
        <taxon>Polyplosphaeria</taxon>
    </lineage>
</organism>
<dbReference type="GO" id="GO:0008270">
    <property type="term" value="F:zinc ion binding"/>
    <property type="evidence" value="ECO:0007669"/>
    <property type="project" value="UniProtKB-KW"/>
</dbReference>
<dbReference type="EMBL" id="ML996100">
    <property type="protein sequence ID" value="KAF2740463.1"/>
    <property type="molecule type" value="Genomic_DNA"/>
</dbReference>
<dbReference type="SUPFAM" id="SSF57850">
    <property type="entry name" value="RING/U-box"/>
    <property type="match status" value="1"/>
</dbReference>
<feature type="compositionally biased region" description="Low complexity" evidence="5">
    <location>
        <begin position="1045"/>
        <end position="1058"/>
    </location>
</feature>
<keyword evidence="8" id="KW-1185">Reference proteome</keyword>
<feature type="compositionally biased region" description="Polar residues" evidence="5">
    <location>
        <begin position="37"/>
        <end position="58"/>
    </location>
</feature>
<dbReference type="InterPro" id="IPR018957">
    <property type="entry name" value="Znf_C3HC4_RING-type"/>
</dbReference>
<feature type="compositionally biased region" description="Low complexity" evidence="5">
    <location>
        <begin position="625"/>
        <end position="641"/>
    </location>
</feature>
<dbReference type="Gene3D" id="3.30.40.10">
    <property type="entry name" value="Zinc/RING finger domain, C3HC4 (zinc finger)"/>
    <property type="match status" value="1"/>
</dbReference>
<feature type="compositionally biased region" description="Acidic residues" evidence="5">
    <location>
        <begin position="593"/>
        <end position="605"/>
    </location>
</feature>
<dbReference type="GO" id="GO:0043161">
    <property type="term" value="P:proteasome-mediated ubiquitin-dependent protein catabolic process"/>
    <property type="evidence" value="ECO:0007669"/>
    <property type="project" value="TreeGrafter"/>
</dbReference>